<dbReference type="Proteomes" id="UP000076021">
    <property type="component" value="Chromosome"/>
</dbReference>
<name>A0A143HA54_9BACL</name>
<evidence type="ECO:0000313" key="1">
    <source>
        <dbReference type="EMBL" id="AMW98201.1"/>
    </source>
</evidence>
<dbReference type="KEGG" id="rst:ATY39_01470"/>
<dbReference type="InterPro" id="IPR021324">
    <property type="entry name" value="DUF2929"/>
</dbReference>
<proteinExistence type="predicted"/>
<dbReference type="RefSeq" id="WP_066784779.1">
    <property type="nucleotide sequence ID" value="NZ_BJVD01000001.1"/>
</dbReference>
<dbReference type="AlphaFoldDB" id="A0A143HA54"/>
<dbReference type="Pfam" id="PF11151">
    <property type="entry name" value="DUF2929"/>
    <property type="match status" value="1"/>
</dbReference>
<reference evidence="1 2" key="1">
    <citation type="journal article" date="2016" name="Genome Announc.">
        <title>Whole-Genome Sequence of Rummeliibacillus stabekisii Strain PP9 Isolated from Antarctic Soil.</title>
        <authorList>
            <person name="da Mota F.F."/>
            <person name="Vollu R.E."/>
            <person name="Jurelevicius D."/>
            <person name="Seldin L."/>
        </authorList>
    </citation>
    <scope>NUCLEOTIDE SEQUENCE [LARGE SCALE GENOMIC DNA]</scope>
    <source>
        <strain evidence="1 2">PP9</strain>
    </source>
</reference>
<keyword evidence="2" id="KW-1185">Reference proteome</keyword>
<evidence type="ECO:0000313" key="2">
    <source>
        <dbReference type="Proteomes" id="UP000076021"/>
    </source>
</evidence>
<reference evidence="2" key="2">
    <citation type="submission" date="2016-03" db="EMBL/GenBank/DDBJ databases">
        <authorList>
            <person name="Ploux O."/>
        </authorList>
    </citation>
    <scope>NUCLEOTIDE SEQUENCE [LARGE SCALE GENOMIC DNA]</scope>
    <source>
        <strain evidence="2">PP9</strain>
    </source>
</reference>
<protein>
    <submittedName>
        <fullName evidence="1">Uncharacterized protein</fullName>
    </submittedName>
</protein>
<gene>
    <name evidence="1" type="ORF">ATY39_01470</name>
</gene>
<dbReference type="EMBL" id="CP014806">
    <property type="protein sequence ID" value="AMW98201.1"/>
    <property type="molecule type" value="Genomic_DNA"/>
</dbReference>
<sequence length="67" mass="7410">MKYIMLVIWSALLVSTLNYVVSSINNVPLDGPAFTKGLWISLIISVLILIMDAVIPKDSPKEIGQHE</sequence>
<accession>A0A143HA54</accession>
<dbReference type="OrthoDB" id="2440739at2"/>
<organism evidence="1 2">
    <name type="scientific">Rummeliibacillus stabekisii</name>
    <dbReference type="NCBI Taxonomy" id="241244"/>
    <lineage>
        <taxon>Bacteria</taxon>
        <taxon>Bacillati</taxon>
        <taxon>Bacillota</taxon>
        <taxon>Bacilli</taxon>
        <taxon>Bacillales</taxon>
        <taxon>Caryophanaceae</taxon>
        <taxon>Rummeliibacillus</taxon>
    </lineage>
</organism>